<evidence type="ECO:0000259" key="12">
    <source>
        <dbReference type="Pfam" id="PF13880"/>
    </source>
</evidence>
<comment type="subcellular location">
    <subcellularLocation>
        <location evidence="1">Nucleus</location>
    </subcellularLocation>
</comment>
<evidence type="ECO:0000259" key="11">
    <source>
        <dbReference type="Pfam" id="PF13878"/>
    </source>
</evidence>
<dbReference type="AlphaFoldDB" id="A0A9W7F0Q5"/>
<dbReference type="GO" id="GO:0061733">
    <property type="term" value="F:protein-lysine-acetyltransferase activity"/>
    <property type="evidence" value="ECO:0007669"/>
    <property type="project" value="TreeGrafter"/>
</dbReference>
<comment type="caution">
    <text evidence="13">The sequence shown here is derived from an EMBL/GenBank/DDBJ whole genome shotgun (WGS) entry which is preliminary data.</text>
</comment>
<evidence type="ECO:0000256" key="7">
    <source>
        <dbReference type="ARBA" id="ARBA00023242"/>
    </source>
</evidence>
<keyword evidence="3" id="KW-0808">Transferase</keyword>
<dbReference type="Pfam" id="PF13878">
    <property type="entry name" value="zf-C2H2_3"/>
    <property type="match status" value="1"/>
</dbReference>
<evidence type="ECO:0000256" key="8">
    <source>
        <dbReference type="ARBA" id="ARBA00023306"/>
    </source>
</evidence>
<dbReference type="PANTHER" id="PTHR45884:SF2">
    <property type="entry name" value="N-ACETYLTRANSFERASE ECO"/>
    <property type="match status" value="1"/>
</dbReference>
<keyword evidence="6" id="KW-0862">Zinc</keyword>
<dbReference type="GO" id="GO:0008270">
    <property type="term" value="F:zinc ion binding"/>
    <property type="evidence" value="ECO:0007669"/>
    <property type="project" value="UniProtKB-KW"/>
</dbReference>
<dbReference type="GO" id="GO:0005634">
    <property type="term" value="C:nucleus"/>
    <property type="evidence" value="ECO:0007669"/>
    <property type="project" value="UniProtKB-SubCell"/>
</dbReference>
<dbReference type="InterPro" id="IPR028009">
    <property type="entry name" value="ESCO_Acetyltransf_dom"/>
</dbReference>
<evidence type="ECO:0000256" key="2">
    <source>
        <dbReference type="ARBA" id="ARBA00005816"/>
    </source>
</evidence>
<comment type="similarity">
    <text evidence="2">Belongs to the acetyltransferase family. ECO subfamily.</text>
</comment>
<dbReference type="Proteomes" id="UP001165160">
    <property type="component" value="Unassembled WGS sequence"/>
</dbReference>
<feature type="compositionally biased region" description="Basic and acidic residues" evidence="10">
    <location>
        <begin position="74"/>
        <end position="85"/>
    </location>
</feature>
<feature type="compositionally biased region" description="Basic residues" evidence="10">
    <location>
        <begin position="1"/>
        <end position="11"/>
    </location>
</feature>
<sequence length="383" mass="41851">MFPTSKRKRQSFGRSSSTPSSKPPVPSVTPSITRVQLGVSLINSVQNEPKGKKKVTKSEKDFDDLFNAGSNSGDTKDSNDVESDVKYTTTTSTTVSLSSTTSSSTSSSTSITATPTSYPPSQKRKSITSFFKPVSSNSTNRLIKKTCSTVPTSNEETKSTTNSKTNSDKNNNNSNSNNNNNTQYYLDFGQSTFNQSLTCPICNTMYQPSIPSEVLSHQKTCSPYKLGVKFPNPKSSSPILSFKTSNAKLDLVKKIVDSEMGFCDDEIPPHLTTYIYLNSSSRCVGYLTVHPLSSCYSLLSSPSPSSPLLRSSTPLPSRIGVRQIWVHSNERSKGVATKLLDQMCKSVVFGCEVKREEVAFSSPTGDGARLAKKWQKNVRVYDC</sequence>
<keyword evidence="9" id="KW-0012">Acyltransferase</keyword>
<dbReference type="InterPro" id="IPR028005">
    <property type="entry name" value="AcTrfase_ESCO_Znf_dom"/>
</dbReference>
<evidence type="ECO:0000256" key="1">
    <source>
        <dbReference type="ARBA" id="ARBA00004123"/>
    </source>
</evidence>
<evidence type="ECO:0000256" key="3">
    <source>
        <dbReference type="ARBA" id="ARBA00022679"/>
    </source>
</evidence>
<evidence type="ECO:0000256" key="9">
    <source>
        <dbReference type="ARBA" id="ARBA00023315"/>
    </source>
</evidence>
<keyword evidence="7" id="KW-0539">Nucleus</keyword>
<proteinExistence type="inferred from homology"/>
<evidence type="ECO:0000256" key="5">
    <source>
        <dbReference type="ARBA" id="ARBA00022771"/>
    </source>
</evidence>
<keyword evidence="5" id="KW-0863">Zinc-finger</keyword>
<evidence type="ECO:0000256" key="4">
    <source>
        <dbReference type="ARBA" id="ARBA00022723"/>
    </source>
</evidence>
<feature type="domain" description="N-acetyltransferase ESCO acetyl-transferase" evidence="12">
    <location>
        <begin position="318"/>
        <end position="378"/>
    </location>
</feature>
<protein>
    <submittedName>
        <fullName evidence="13">Uncharacterized protein</fullName>
    </submittedName>
</protein>
<reference evidence="14" key="1">
    <citation type="journal article" date="2023" name="Commun. Biol.">
        <title>Genome analysis of Parmales, the sister group of diatoms, reveals the evolutionary specialization of diatoms from phago-mixotrophs to photoautotrophs.</title>
        <authorList>
            <person name="Ban H."/>
            <person name="Sato S."/>
            <person name="Yoshikawa S."/>
            <person name="Yamada K."/>
            <person name="Nakamura Y."/>
            <person name="Ichinomiya M."/>
            <person name="Sato N."/>
            <person name="Blanc-Mathieu R."/>
            <person name="Endo H."/>
            <person name="Kuwata A."/>
            <person name="Ogata H."/>
        </authorList>
    </citation>
    <scope>NUCLEOTIDE SEQUENCE [LARGE SCALE GENOMIC DNA]</scope>
    <source>
        <strain evidence="14">NIES 3699</strain>
    </source>
</reference>
<feature type="compositionally biased region" description="Polar residues" evidence="10">
    <location>
        <begin position="142"/>
        <end position="151"/>
    </location>
</feature>
<accession>A0A9W7F0Q5</accession>
<keyword evidence="14" id="KW-1185">Reference proteome</keyword>
<evidence type="ECO:0000256" key="10">
    <source>
        <dbReference type="SAM" id="MobiDB-lite"/>
    </source>
</evidence>
<dbReference type="GO" id="GO:0007064">
    <property type="term" value="P:mitotic sister chromatid cohesion"/>
    <property type="evidence" value="ECO:0007669"/>
    <property type="project" value="TreeGrafter"/>
</dbReference>
<evidence type="ECO:0000256" key="6">
    <source>
        <dbReference type="ARBA" id="ARBA00022833"/>
    </source>
</evidence>
<evidence type="ECO:0000313" key="13">
    <source>
        <dbReference type="EMBL" id="GMH98808.1"/>
    </source>
</evidence>
<dbReference type="Pfam" id="PF13880">
    <property type="entry name" value="Acetyltransf_13"/>
    <property type="match status" value="1"/>
</dbReference>
<keyword evidence="8" id="KW-0131">Cell cycle</keyword>
<evidence type="ECO:0000313" key="14">
    <source>
        <dbReference type="Proteomes" id="UP001165160"/>
    </source>
</evidence>
<feature type="region of interest" description="Disordered" evidence="10">
    <location>
        <begin position="142"/>
        <end position="182"/>
    </location>
</feature>
<feature type="compositionally biased region" description="Low complexity" evidence="10">
    <location>
        <begin position="159"/>
        <end position="182"/>
    </location>
</feature>
<dbReference type="PANTHER" id="PTHR45884">
    <property type="entry name" value="N-ACETYLTRANSFERASE ECO"/>
    <property type="match status" value="1"/>
</dbReference>
<organism evidence="13 14">
    <name type="scientific">Triparma verrucosa</name>
    <dbReference type="NCBI Taxonomy" id="1606542"/>
    <lineage>
        <taxon>Eukaryota</taxon>
        <taxon>Sar</taxon>
        <taxon>Stramenopiles</taxon>
        <taxon>Ochrophyta</taxon>
        <taxon>Bolidophyceae</taxon>
        <taxon>Parmales</taxon>
        <taxon>Triparmaceae</taxon>
        <taxon>Triparma</taxon>
    </lineage>
</organism>
<gene>
    <name evidence="13" type="ORF">TrVE_jg8880</name>
</gene>
<name>A0A9W7F0Q5_9STRA</name>
<feature type="domain" description="N-acetyltransferase ESCO zinc-finger" evidence="11">
    <location>
        <begin position="183"/>
        <end position="222"/>
    </location>
</feature>
<feature type="compositionally biased region" description="Low complexity" evidence="10">
    <location>
        <begin position="88"/>
        <end position="121"/>
    </location>
</feature>
<dbReference type="GO" id="GO:0000785">
    <property type="term" value="C:chromatin"/>
    <property type="evidence" value="ECO:0007669"/>
    <property type="project" value="TreeGrafter"/>
</dbReference>
<keyword evidence="4" id="KW-0479">Metal-binding</keyword>
<feature type="region of interest" description="Disordered" evidence="10">
    <location>
        <begin position="1"/>
        <end position="125"/>
    </location>
</feature>
<dbReference type="EMBL" id="BRXX01000225">
    <property type="protein sequence ID" value="GMH98808.1"/>
    <property type="molecule type" value="Genomic_DNA"/>
</dbReference>